<feature type="region of interest" description="Disordered" evidence="1">
    <location>
        <begin position="165"/>
        <end position="185"/>
    </location>
</feature>
<organism evidence="2 3">
    <name type="scientific">Devosia crocina</name>
    <dbReference type="NCBI Taxonomy" id="429728"/>
    <lineage>
        <taxon>Bacteria</taxon>
        <taxon>Pseudomonadati</taxon>
        <taxon>Pseudomonadota</taxon>
        <taxon>Alphaproteobacteria</taxon>
        <taxon>Hyphomicrobiales</taxon>
        <taxon>Devosiaceae</taxon>
        <taxon>Devosia</taxon>
    </lineage>
</organism>
<feature type="compositionally biased region" description="Low complexity" evidence="1">
    <location>
        <begin position="167"/>
        <end position="181"/>
    </location>
</feature>
<feature type="region of interest" description="Disordered" evidence="1">
    <location>
        <begin position="114"/>
        <end position="145"/>
    </location>
</feature>
<evidence type="ECO:0000313" key="2">
    <source>
        <dbReference type="EMBL" id="SFV32159.1"/>
    </source>
</evidence>
<proteinExistence type="predicted"/>
<dbReference type="AlphaFoldDB" id="A0A1I7NBX4"/>
<sequence>MNKPAAKEPSMDEILSSIRQIIADDDEGAAPRRPSLQVAPDPMEAACVSSLSDDDDDTDNEPLALSALQIVPQAEASADMGFEALLADAQSEAAQIEEPALLIPDDVDFSADEAEIEPEPQPFAAALPEFDSEPQSAQPDVEPVPEPEIEAAPVLSAVRSFDDHVSSETSSVERSSIASVSPMPDANLSTDLAEGLLESTTKAAIRGSMGKLNAAGIGVVASPSLGNGSVTIESMVRDMLRPMLKEWLDENLPSVVERMVEKEIARVARGD</sequence>
<dbReference type="Pfam" id="PF10691">
    <property type="entry name" value="DUF2497"/>
    <property type="match status" value="1"/>
</dbReference>
<dbReference type="InterPro" id="IPR019632">
    <property type="entry name" value="DUF2497"/>
</dbReference>
<protein>
    <recommendedName>
        <fullName evidence="4">Cell pole-organizing protein PopZ</fullName>
    </recommendedName>
</protein>
<evidence type="ECO:0008006" key="4">
    <source>
        <dbReference type="Google" id="ProtNLM"/>
    </source>
</evidence>
<reference evidence="2 3" key="1">
    <citation type="submission" date="2016-10" db="EMBL/GenBank/DDBJ databases">
        <authorList>
            <person name="de Groot N.N."/>
        </authorList>
    </citation>
    <scope>NUCLEOTIDE SEQUENCE [LARGE SCALE GENOMIC DNA]</scope>
    <source>
        <strain evidence="2 3">IPL20</strain>
    </source>
</reference>
<keyword evidence="3" id="KW-1185">Reference proteome</keyword>
<name>A0A1I7NBX4_9HYPH</name>
<accession>A0A1I7NBX4</accession>
<dbReference type="EMBL" id="FPCK01000001">
    <property type="protein sequence ID" value="SFV32159.1"/>
    <property type="molecule type" value="Genomic_DNA"/>
</dbReference>
<gene>
    <name evidence="2" type="ORF">SAMN05216456_1553</name>
</gene>
<evidence type="ECO:0000256" key="1">
    <source>
        <dbReference type="SAM" id="MobiDB-lite"/>
    </source>
</evidence>
<dbReference type="Proteomes" id="UP000199074">
    <property type="component" value="Unassembled WGS sequence"/>
</dbReference>
<evidence type="ECO:0000313" key="3">
    <source>
        <dbReference type="Proteomes" id="UP000199074"/>
    </source>
</evidence>
<dbReference type="STRING" id="429728.SAMN05216456_1553"/>
<dbReference type="OrthoDB" id="7189469at2"/>